<accession>A0A9E2KCU8</accession>
<evidence type="ECO:0000256" key="1">
    <source>
        <dbReference type="ARBA" id="ARBA00023121"/>
    </source>
</evidence>
<dbReference type="Gene3D" id="3.40.50.10440">
    <property type="entry name" value="Dihydroxyacetone kinase, domain 1"/>
    <property type="match status" value="1"/>
</dbReference>
<keyword evidence="1" id="KW-0446">Lipid-binding</keyword>
<name>A0A9E2KCU8_9FIRM</name>
<dbReference type="InterPro" id="IPR003797">
    <property type="entry name" value="DegV"/>
</dbReference>
<organism evidence="2 3">
    <name type="scientific">Candidatus Cellulosilyticum pullistercoris</name>
    <dbReference type="NCBI Taxonomy" id="2838521"/>
    <lineage>
        <taxon>Bacteria</taxon>
        <taxon>Bacillati</taxon>
        <taxon>Bacillota</taxon>
        <taxon>Clostridia</taxon>
        <taxon>Lachnospirales</taxon>
        <taxon>Cellulosilyticaceae</taxon>
        <taxon>Cellulosilyticum</taxon>
    </lineage>
</organism>
<dbReference type="SUPFAM" id="SSF82549">
    <property type="entry name" value="DAK1/DegV-like"/>
    <property type="match status" value="1"/>
</dbReference>
<dbReference type="InterPro" id="IPR050270">
    <property type="entry name" value="DegV_domain_contain"/>
</dbReference>
<dbReference type="PANTHER" id="PTHR33434">
    <property type="entry name" value="DEGV DOMAIN-CONTAINING PROTEIN DR_1986-RELATED"/>
    <property type="match status" value="1"/>
</dbReference>
<reference evidence="2" key="2">
    <citation type="submission" date="2021-04" db="EMBL/GenBank/DDBJ databases">
        <authorList>
            <person name="Gilroy R."/>
        </authorList>
    </citation>
    <scope>NUCLEOTIDE SEQUENCE</scope>
    <source>
        <strain evidence="2">B5-657</strain>
    </source>
</reference>
<dbReference type="PANTHER" id="PTHR33434:SF2">
    <property type="entry name" value="FATTY ACID-BINDING PROTEIN TM_1468"/>
    <property type="match status" value="1"/>
</dbReference>
<proteinExistence type="predicted"/>
<evidence type="ECO:0000313" key="2">
    <source>
        <dbReference type="EMBL" id="MBU3804382.1"/>
    </source>
</evidence>
<dbReference type="GO" id="GO:0008289">
    <property type="term" value="F:lipid binding"/>
    <property type="evidence" value="ECO:0007669"/>
    <property type="project" value="UniProtKB-KW"/>
</dbReference>
<reference evidence="2" key="1">
    <citation type="journal article" date="2021" name="PeerJ">
        <title>Extensive microbial diversity within the chicken gut microbiome revealed by metagenomics and culture.</title>
        <authorList>
            <person name="Gilroy R."/>
            <person name="Ravi A."/>
            <person name="Getino M."/>
            <person name="Pursley I."/>
            <person name="Horton D.L."/>
            <person name="Alikhan N.F."/>
            <person name="Baker D."/>
            <person name="Gharbi K."/>
            <person name="Hall N."/>
            <person name="Watson M."/>
            <person name="Adriaenssens E.M."/>
            <person name="Foster-Nyarko E."/>
            <person name="Jarju S."/>
            <person name="Secka A."/>
            <person name="Antonio M."/>
            <person name="Oren A."/>
            <person name="Chaudhuri R.R."/>
            <person name="La Ragione R."/>
            <person name="Hildebrand F."/>
            <person name="Pallen M.J."/>
        </authorList>
    </citation>
    <scope>NUCLEOTIDE SEQUENCE</scope>
    <source>
        <strain evidence="2">B5-657</strain>
    </source>
</reference>
<dbReference type="Proteomes" id="UP000824229">
    <property type="component" value="Unassembled WGS sequence"/>
</dbReference>
<dbReference type="Pfam" id="PF02645">
    <property type="entry name" value="DegV"/>
    <property type="match status" value="1"/>
</dbReference>
<protein>
    <submittedName>
        <fullName evidence="2">DegV family protein</fullName>
    </submittedName>
</protein>
<gene>
    <name evidence="2" type="ORF">H9872_06470</name>
</gene>
<evidence type="ECO:0000313" key="3">
    <source>
        <dbReference type="Proteomes" id="UP000824229"/>
    </source>
</evidence>
<dbReference type="PROSITE" id="PS51482">
    <property type="entry name" value="DEGV"/>
    <property type="match status" value="1"/>
</dbReference>
<dbReference type="AlphaFoldDB" id="A0A9E2KCU8"/>
<sequence length="281" mass="31059">MKYGIVVDSGCDITSLGAKATEKIDFTRVALKLDIGDQEFVDDFNLDIEEFMKAMYAYKGKTGSAAPSPQDWINAYEKSEYIFAITITGTLSGSYSSAKTALDMFKEQYPDRKIHLIDSKSTGPEMTLIVNKLTEYMSQDMDFEDIVKHIDAYCKRTHLLFVLKSLDNLVKNGRISKLAGSIAGILGIKILGTATPDGDLGVLQKCRGKMTAYDQLIEEMLTRQYSGGKVTIAHCFALDTAEYIASNLKKKFPDCDIEIMPTSGLCSYYAEQGGILVGFEV</sequence>
<dbReference type="Gene3D" id="3.30.1180.10">
    <property type="match status" value="1"/>
</dbReference>
<dbReference type="NCBIfam" id="TIGR00762">
    <property type="entry name" value="DegV"/>
    <property type="match status" value="1"/>
</dbReference>
<comment type="caution">
    <text evidence="2">The sequence shown here is derived from an EMBL/GenBank/DDBJ whole genome shotgun (WGS) entry which is preliminary data.</text>
</comment>
<dbReference type="InterPro" id="IPR043168">
    <property type="entry name" value="DegV_C"/>
</dbReference>
<dbReference type="Gene3D" id="2.20.28.50">
    <property type="entry name" value="degv family protein"/>
    <property type="match status" value="1"/>
</dbReference>
<dbReference type="EMBL" id="JAHLFQ010000143">
    <property type="protein sequence ID" value="MBU3804382.1"/>
    <property type="molecule type" value="Genomic_DNA"/>
</dbReference>